<evidence type="ECO:0000256" key="1">
    <source>
        <dbReference type="SAM" id="Phobius"/>
    </source>
</evidence>
<organism evidence="2 3">
    <name type="scientific">Spirochaeta africana (strain ATCC 700263 / DSM 8902 / Z-7692)</name>
    <dbReference type="NCBI Taxonomy" id="889378"/>
    <lineage>
        <taxon>Bacteria</taxon>
        <taxon>Pseudomonadati</taxon>
        <taxon>Spirochaetota</taxon>
        <taxon>Spirochaetia</taxon>
        <taxon>Spirochaetales</taxon>
        <taxon>Spirochaetaceae</taxon>
        <taxon>Spirochaeta</taxon>
    </lineage>
</organism>
<reference evidence="3" key="1">
    <citation type="journal article" date="2013" name="Stand. Genomic Sci.">
        <title>Complete genome sequence of the halophilic bacterium Spirochaeta africana type strain (Z-7692(T)) from the alkaline Lake Magadi in the East African Rift.</title>
        <authorList>
            <person name="Liolos K."/>
            <person name="Abt B."/>
            <person name="Scheuner C."/>
            <person name="Teshima H."/>
            <person name="Held B."/>
            <person name="Lapidus A."/>
            <person name="Nolan M."/>
            <person name="Lucas S."/>
            <person name="Deshpande S."/>
            <person name="Cheng J.F."/>
            <person name="Tapia R."/>
            <person name="Goodwin L.A."/>
            <person name="Pitluck S."/>
            <person name="Pagani I."/>
            <person name="Ivanova N."/>
            <person name="Mavromatis K."/>
            <person name="Mikhailova N."/>
            <person name="Huntemann M."/>
            <person name="Pati A."/>
            <person name="Chen A."/>
            <person name="Palaniappan K."/>
            <person name="Land M."/>
            <person name="Rohde M."/>
            <person name="Tindall B.J."/>
            <person name="Detter J.C."/>
            <person name="Goker M."/>
            <person name="Bristow J."/>
            <person name="Eisen J.A."/>
            <person name="Markowitz V."/>
            <person name="Hugenholtz P."/>
            <person name="Woyke T."/>
            <person name="Klenk H.P."/>
            <person name="Kyrpides N.C."/>
        </authorList>
    </citation>
    <scope>NUCLEOTIDE SEQUENCE</scope>
    <source>
        <strain evidence="3">ATCC 700263 / DSM 8902 / Z-7692</strain>
    </source>
</reference>
<name>H9UI72_SPIAZ</name>
<keyword evidence="3" id="KW-1185">Reference proteome</keyword>
<dbReference type="Proteomes" id="UP000007383">
    <property type="component" value="Chromosome"/>
</dbReference>
<dbReference type="KEGG" id="sfc:Spiaf_1130"/>
<gene>
    <name evidence="2" type="ordered locus">Spiaf_1130</name>
</gene>
<proteinExistence type="predicted"/>
<sequence>MAPFTFQIANVSGHYLILVFFFAEYTVLNMTKR</sequence>
<feature type="transmembrane region" description="Helical" evidence="1">
    <location>
        <begin position="6"/>
        <end position="28"/>
    </location>
</feature>
<evidence type="ECO:0000313" key="3">
    <source>
        <dbReference type="Proteomes" id="UP000007383"/>
    </source>
</evidence>
<keyword evidence="1" id="KW-1133">Transmembrane helix</keyword>
<dbReference type="AlphaFoldDB" id="H9UI72"/>
<keyword evidence="1" id="KW-0812">Transmembrane</keyword>
<keyword evidence="1" id="KW-0472">Membrane</keyword>
<accession>H9UI72</accession>
<evidence type="ECO:0000313" key="2">
    <source>
        <dbReference type="EMBL" id="AFG37215.1"/>
    </source>
</evidence>
<dbReference type="HOGENOM" id="CLU_3383852_0_0_12"/>
<protein>
    <submittedName>
        <fullName evidence="2">Uncharacterized protein</fullName>
    </submittedName>
</protein>
<dbReference type="EMBL" id="CP003282">
    <property type="protein sequence ID" value="AFG37215.1"/>
    <property type="molecule type" value="Genomic_DNA"/>
</dbReference>